<proteinExistence type="predicted"/>
<protein>
    <submittedName>
        <fullName evidence="1">Uncharacterized protein</fullName>
    </submittedName>
</protein>
<gene>
    <name evidence="1" type="ORF">LCDVSa082L</name>
</gene>
<sequence>MSFYKNQFRVESTPFVVARRSKKVTFKTNKLKSDLTSFVSYWWGYVPSSTIFCTLNQDIYPPGSMVLSGSLLHRGLISVYIKMKNYLTHLEIYDEYRTPALKSYFDQNNMLYHKELSISLFIRALIKKIPGGRLIKNPFLLLHPRLACEHPYFFIAGLDRYIKNLGSRWWGIKSVNQVENQLLNNAEKKTVAIFMPEAITSVLLVAAVKIEDDEIFFYFIKVKGDRYVCSNGDYFWSVDSPELTIQNILKKENAVLIDAPWFTTSLSIELELNILKEIISPYYIGIIEGDSADSNKEDLEILDRLKKNEGAVAYHNASSRFNYLLTVFADDYKHELCYSTVGYNVFSCKNGLRSNQNVNSVKDLLNDRVPIGKLPVSLQDFCFDKLDEKTQSLKILKRMRF</sequence>
<dbReference type="KEGG" id="vg:30902658"/>
<dbReference type="OrthoDB" id="30093at10239"/>
<dbReference type="EMBL" id="KX643370">
    <property type="protein sequence ID" value="AOC55166.1"/>
    <property type="molecule type" value="Genomic_DNA"/>
</dbReference>
<name>A0A1B2RW04_9VIRU</name>
<evidence type="ECO:0000313" key="2">
    <source>
        <dbReference type="Proteomes" id="UP000149121"/>
    </source>
</evidence>
<reference evidence="1 2" key="1">
    <citation type="journal article" date="2016" name="J. Virol.">
        <title>Concurrence of Iridovirus, Polyomavirus, and a Unique Member of a New Group of Fish Papillomaviruses in Lymphocystis Disease-Affected Gilthead Sea Bream.</title>
        <authorList>
            <person name="Lopez-Bueno A."/>
            <person name="Mavian C."/>
            <person name="Labella A.M."/>
            <person name="Castro D."/>
            <person name="Borrego J.J."/>
            <person name="Alcami A."/>
            <person name="Alejo A."/>
        </authorList>
    </citation>
    <scope>NUCLEOTIDE SEQUENCE [LARGE SCALE GENOMIC DNA]</scope>
    <source>
        <strain evidence="1">SA9</strain>
    </source>
</reference>
<keyword evidence="2" id="KW-1185">Reference proteome</keyword>
<accession>A0A1B2RW04</accession>
<dbReference type="Proteomes" id="UP000149121">
    <property type="component" value="Segment"/>
</dbReference>
<organism evidence="1 2">
    <name type="scientific">Lymphocystis disease virus 3</name>
    <dbReference type="NCBI Taxonomy" id="2560566"/>
    <lineage>
        <taxon>Viruses</taxon>
        <taxon>Varidnaviria</taxon>
        <taxon>Bamfordvirae</taxon>
        <taxon>Nucleocytoviricota</taxon>
        <taxon>Megaviricetes</taxon>
        <taxon>Pimascovirales</taxon>
        <taxon>Pimascovirales incertae sedis</taxon>
        <taxon>Iridoviridae</taxon>
        <taxon>Alphairidovirinae</taxon>
        <taxon>Lymphocystivirus</taxon>
        <taxon>Lymphocystivirus sparus1</taxon>
    </lineage>
</organism>
<evidence type="ECO:0000313" key="1">
    <source>
        <dbReference type="EMBL" id="AOC55166.1"/>
    </source>
</evidence>